<evidence type="ECO:0000313" key="7">
    <source>
        <dbReference type="EMBL" id="GLH99397.1"/>
    </source>
</evidence>
<evidence type="ECO:0000259" key="6">
    <source>
        <dbReference type="Pfam" id="PF06803"/>
    </source>
</evidence>
<evidence type="ECO:0000313" key="8">
    <source>
        <dbReference type="Proteomes" id="UP001144280"/>
    </source>
</evidence>
<evidence type="ECO:0000256" key="5">
    <source>
        <dbReference type="SAM" id="Phobius"/>
    </source>
</evidence>
<evidence type="ECO:0000256" key="2">
    <source>
        <dbReference type="ARBA" id="ARBA00022692"/>
    </source>
</evidence>
<dbReference type="Pfam" id="PF06803">
    <property type="entry name" value="DUF1232"/>
    <property type="match status" value="1"/>
</dbReference>
<evidence type="ECO:0000256" key="1">
    <source>
        <dbReference type="ARBA" id="ARBA00004127"/>
    </source>
</evidence>
<dbReference type="EMBL" id="BSDI01000023">
    <property type="protein sequence ID" value="GLH99397.1"/>
    <property type="molecule type" value="Genomic_DNA"/>
</dbReference>
<keyword evidence="3 5" id="KW-1133">Transmembrane helix</keyword>
<dbReference type="InterPro" id="IPR010652">
    <property type="entry name" value="DUF1232"/>
</dbReference>
<dbReference type="RefSeq" id="WP_281899023.1">
    <property type="nucleotide sequence ID" value="NZ_BSDI01000023.1"/>
</dbReference>
<organism evidence="7 8">
    <name type="scientific">Phytohabitans aurantiacus</name>
    <dbReference type="NCBI Taxonomy" id="3016789"/>
    <lineage>
        <taxon>Bacteria</taxon>
        <taxon>Bacillati</taxon>
        <taxon>Actinomycetota</taxon>
        <taxon>Actinomycetes</taxon>
        <taxon>Micromonosporales</taxon>
        <taxon>Micromonosporaceae</taxon>
    </lineage>
</organism>
<accession>A0ABQ5QZF1</accession>
<protein>
    <recommendedName>
        <fullName evidence="6">DUF1232 domain-containing protein</fullName>
    </recommendedName>
</protein>
<reference evidence="7" key="1">
    <citation type="submission" date="2022-12" db="EMBL/GenBank/DDBJ databases">
        <title>New Phytohabitans aurantiacus sp. RD004123 nov., an actinomycete isolated from soil.</title>
        <authorList>
            <person name="Triningsih D.W."/>
            <person name="Harunari E."/>
            <person name="Igarashi Y."/>
        </authorList>
    </citation>
    <scope>NUCLEOTIDE SEQUENCE</scope>
    <source>
        <strain evidence="7">RD004123</strain>
    </source>
</reference>
<feature type="transmembrane region" description="Helical" evidence="5">
    <location>
        <begin position="6"/>
        <end position="29"/>
    </location>
</feature>
<sequence>MSREAWIAVGVLGAVVAVAALIGAIVLAVRVWRTRKLLGELGAGGKVAFYGALAYTILPVDLLPDPIYLDDMGILAGSLLYLTHLVRRQRAARSVSRGRVDTRGSWDGGG</sequence>
<evidence type="ECO:0000256" key="4">
    <source>
        <dbReference type="ARBA" id="ARBA00023136"/>
    </source>
</evidence>
<gene>
    <name evidence="7" type="ORF">Pa4123_46730</name>
</gene>
<evidence type="ECO:0000256" key="3">
    <source>
        <dbReference type="ARBA" id="ARBA00022989"/>
    </source>
</evidence>
<comment type="subcellular location">
    <subcellularLocation>
        <location evidence="1">Endomembrane system</location>
        <topology evidence="1">Multi-pass membrane protein</topology>
    </subcellularLocation>
</comment>
<name>A0ABQ5QZF1_9ACTN</name>
<keyword evidence="4 5" id="KW-0472">Membrane</keyword>
<feature type="domain" description="DUF1232" evidence="6">
    <location>
        <begin position="46"/>
        <end position="76"/>
    </location>
</feature>
<comment type="caution">
    <text evidence="7">The sequence shown here is derived from an EMBL/GenBank/DDBJ whole genome shotgun (WGS) entry which is preliminary data.</text>
</comment>
<proteinExistence type="predicted"/>
<keyword evidence="2 5" id="KW-0812">Transmembrane</keyword>
<keyword evidence="8" id="KW-1185">Reference proteome</keyword>
<dbReference type="Proteomes" id="UP001144280">
    <property type="component" value="Unassembled WGS sequence"/>
</dbReference>